<keyword evidence="7 10" id="KW-1133">Transmembrane helix</keyword>
<protein>
    <recommendedName>
        <fullName evidence="13">Preprotein translocase subunit YajC</fullName>
    </recommendedName>
</protein>
<evidence type="ECO:0000256" key="7">
    <source>
        <dbReference type="ARBA" id="ARBA00022989"/>
    </source>
</evidence>
<dbReference type="Proteomes" id="UP000051124">
    <property type="component" value="Unassembled WGS sequence"/>
</dbReference>
<evidence type="ECO:0000256" key="10">
    <source>
        <dbReference type="SAM" id="Phobius"/>
    </source>
</evidence>
<keyword evidence="8" id="KW-0811">Translocation</keyword>
<evidence type="ECO:0000256" key="2">
    <source>
        <dbReference type="ARBA" id="ARBA00006742"/>
    </source>
</evidence>
<evidence type="ECO:0000313" key="11">
    <source>
        <dbReference type="EMBL" id="KPJ48297.1"/>
    </source>
</evidence>
<dbReference type="PATRIC" id="fig|1703771.3.peg.1556"/>
<dbReference type="AlphaFoldDB" id="A0A0S7WEB6"/>
<evidence type="ECO:0000256" key="5">
    <source>
        <dbReference type="ARBA" id="ARBA00022692"/>
    </source>
</evidence>
<evidence type="ECO:0000256" key="1">
    <source>
        <dbReference type="ARBA" id="ARBA00004162"/>
    </source>
</evidence>
<keyword evidence="3" id="KW-0813">Transport</keyword>
<dbReference type="PRINTS" id="PR01853">
    <property type="entry name" value="YAJCTRNLCASE"/>
</dbReference>
<gene>
    <name evidence="11" type="ORF">AMJ40_07735</name>
</gene>
<proteinExistence type="inferred from homology"/>
<name>A0A0S7WEB6_UNCT6</name>
<dbReference type="Pfam" id="PF02699">
    <property type="entry name" value="YajC"/>
    <property type="match status" value="1"/>
</dbReference>
<evidence type="ECO:0008006" key="13">
    <source>
        <dbReference type="Google" id="ProtNLM"/>
    </source>
</evidence>
<dbReference type="EMBL" id="LIZT01000127">
    <property type="protein sequence ID" value="KPJ48297.1"/>
    <property type="molecule type" value="Genomic_DNA"/>
</dbReference>
<evidence type="ECO:0000256" key="9">
    <source>
        <dbReference type="ARBA" id="ARBA00023136"/>
    </source>
</evidence>
<dbReference type="PANTHER" id="PTHR33909">
    <property type="entry name" value="SEC TRANSLOCON ACCESSORY COMPLEX SUBUNIT YAJC"/>
    <property type="match status" value="1"/>
</dbReference>
<keyword evidence="5 10" id="KW-0812">Transmembrane</keyword>
<comment type="subcellular location">
    <subcellularLocation>
        <location evidence="1">Cell membrane</location>
        <topology evidence="1">Single-pass membrane protein</topology>
    </subcellularLocation>
</comment>
<evidence type="ECO:0000256" key="6">
    <source>
        <dbReference type="ARBA" id="ARBA00022927"/>
    </source>
</evidence>
<dbReference type="GO" id="GO:0005886">
    <property type="term" value="C:plasma membrane"/>
    <property type="evidence" value="ECO:0007669"/>
    <property type="project" value="UniProtKB-SubCell"/>
</dbReference>
<feature type="transmembrane region" description="Helical" evidence="10">
    <location>
        <begin position="17"/>
        <end position="36"/>
    </location>
</feature>
<keyword evidence="4" id="KW-1003">Cell membrane</keyword>
<comment type="similarity">
    <text evidence="2">Belongs to the YajC family.</text>
</comment>
<dbReference type="SMART" id="SM01323">
    <property type="entry name" value="YajC"/>
    <property type="match status" value="1"/>
</dbReference>
<evidence type="ECO:0000256" key="4">
    <source>
        <dbReference type="ARBA" id="ARBA00022475"/>
    </source>
</evidence>
<keyword evidence="6" id="KW-0653">Protein transport</keyword>
<reference evidence="11 12" key="1">
    <citation type="journal article" date="2015" name="Microbiome">
        <title>Genomic resolution of linkages in carbon, nitrogen, and sulfur cycling among widespread estuary sediment bacteria.</title>
        <authorList>
            <person name="Baker B.J."/>
            <person name="Lazar C.S."/>
            <person name="Teske A.P."/>
            <person name="Dick G.J."/>
        </authorList>
    </citation>
    <scope>NUCLEOTIDE SEQUENCE [LARGE SCALE GENOMIC DNA]</scope>
    <source>
        <strain evidence="11">DG_26</strain>
    </source>
</reference>
<dbReference type="PANTHER" id="PTHR33909:SF1">
    <property type="entry name" value="SEC TRANSLOCON ACCESSORY COMPLEX SUBUNIT YAJC"/>
    <property type="match status" value="1"/>
</dbReference>
<dbReference type="NCBIfam" id="TIGR00739">
    <property type="entry name" value="yajC"/>
    <property type="match status" value="1"/>
</dbReference>
<comment type="caution">
    <text evidence="11">The sequence shown here is derived from an EMBL/GenBank/DDBJ whole genome shotgun (WGS) entry which is preliminary data.</text>
</comment>
<sequence length="99" mass="11027">MLSCIPSGEEGRGGNPLLTLLPIVLIFAVFYLLLIYPKQREQKKHMEMVSQLKKGDEVITSSGIHGKVVGVMDRIVVLKIAENVKIEMEKSHIGTVVKR</sequence>
<keyword evidence="9 10" id="KW-0472">Membrane</keyword>
<dbReference type="GO" id="GO:0015031">
    <property type="term" value="P:protein transport"/>
    <property type="evidence" value="ECO:0007669"/>
    <property type="project" value="UniProtKB-KW"/>
</dbReference>
<organism evidence="11 12">
    <name type="scientific">candidate division TA06 bacterium DG_26</name>
    <dbReference type="NCBI Taxonomy" id="1703771"/>
    <lineage>
        <taxon>Bacteria</taxon>
        <taxon>Bacteria division TA06</taxon>
    </lineage>
</organism>
<accession>A0A0S7WEB6</accession>
<evidence type="ECO:0000313" key="12">
    <source>
        <dbReference type="Proteomes" id="UP000051124"/>
    </source>
</evidence>
<evidence type="ECO:0000256" key="3">
    <source>
        <dbReference type="ARBA" id="ARBA00022448"/>
    </source>
</evidence>
<dbReference type="InterPro" id="IPR003849">
    <property type="entry name" value="Preprotein_translocase_YajC"/>
</dbReference>
<evidence type="ECO:0000256" key="8">
    <source>
        <dbReference type="ARBA" id="ARBA00023010"/>
    </source>
</evidence>